<dbReference type="InterPro" id="IPR001806">
    <property type="entry name" value="Small_GTPase"/>
</dbReference>
<dbReference type="PROSITE" id="PS51419">
    <property type="entry name" value="RAB"/>
    <property type="match status" value="1"/>
</dbReference>
<name>L8GK06_ACACF</name>
<dbReference type="InterPro" id="IPR050227">
    <property type="entry name" value="Rab"/>
</dbReference>
<proteinExistence type="predicted"/>
<dbReference type="GeneID" id="14913271"/>
<dbReference type="Pfam" id="PF00071">
    <property type="entry name" value="Ras"/>
    <property type="match status" value="1"/>
</dbReference>
<evidence type="ECO:0000256" key="2">
    <source>
        <dbReference type="ARBA" id="ARBA00023134"/>
    </source>
</evidence>
<dbReference type="PANTHER" id="PTHR47977">
    <property type="entry name" value="RAS-RELATED PROTEIN RAB"/>
    <property type="match status" value="1"/>
</dbReference>
<keyword evidence="1" id="KW-0547">Nucleotide-binding</keyword>
<evidence type="ECO:0000256" key="3">
    <source>
        <dbReference type="ARBA" id="ARBA00023288"/>
    </source>
</evidence>
<dbReference type="GO" id="GO:0003924">
    <property type="term" value="F:GTPase activity"/>
    <property type="evidence" value="ECO:0007669"/>
    <property type="project" value="InterPro"/>
</dbReference>
<evidence type="ECO:0000256" key="1">
    <source>
        <dbReference type="ARBA" id="ARBA00022741"/>
    </source>
</evidence>
<dbReference type="Gene3D" id="3.40.50.300">
    <property type="entry name" value="P-loop containing nucleotide triphosphate hydrolases"/>
    <property type="match status" value="1"/>
</dbReference>
<dbReference type="KEGG" id="acan:ACA1_097370"/>
<keyword evidence="2" id="KW-0342">GTP-binding</keyword>
<evidence type="ECO:0000313" key="5">
    <source>
        <dbReference type="EMBL" id="ELR13053.1"/>
    </source>
</evidence>
<accession>L8GK06</accession>
<dbReference type="Proteomes" id="UP000011083">
    <property type="component" value="Unassembled WGS sequence"/>
</dbReference>
<dbReference type="STRING" id="1257118.L8GK06"/>
<keyword evidence="4" id="KW-0472">Membrane</keyword>
<evidence type="ECO:0000313" key="6">
    <source>
        <dbReference type="Proteomes" id="UP000011083"/>
    </source>
</evidence>
<dbReference type="InterPro" id="IPR027417">
    <property type="entry name" value="P-loop_NTPase"/>
</dbReference>
<keyword evidence="3" id="KW-0449">Lipoprotein</keyword>
<protein>
    <submittedName>
        <fullName evidence="5">Ras subfamily protein</fullName>
    </submittedName>
</protein>
<dbReference type="VEuPathDB" id="AmoebaDB:ACA1_097370"/>
<dbReference type="AlphaFoldDB" id="L8GK06"/>
<reference evidence="5 6" key="1">
    <citation type="journal article" date="2013" name="Genome Biol.">
        <title>Genome of Acanthamoeba castellanii highlights extensive lateral gene transfer and early evolution of tyrosine kinase signaling.</title>
        <authorList>
            <person name="Clarke M."/>
            <person name="Lohan A.J."/>
            <person name="Liu B."/>
            <person name="Lagkouvardos I."/>
            <person name="Roy S."/>
            <person name="Zafar N."/>
            <person name="Bertelli C."/>
            <person name="Schilde C."/>
            <person name="Kianianmomeni A."/>
            <person name="Burglin T.R."/>
            <person name="Frech C."/>
            <person name="Turcotte B."/>
            <person name="Kopec K.O."/>
            <person name="Synnott J.M."/>
            <person name="Choo C."/>
            <person name="Paponov I."/>
            <person name="Finkler A."/>
            <person name="Soon Heng Tan C."/>
            <person name="Hutchins A.P."/>
            <person name="Weinmeier T."/>
            <person name="Rattei T."/>
            <person name="Chu J.S."/>
            <person name="Gimenez G."/>
            <person name="Irimia M."/>
            <person name="Rigden D.J."/>
            <person name="Fitzpatrick D.A."/>
            <person name="Lorenzo-Morales J."/>
            <person name="Bateman A."/>
            <person name="Chiu C.H."/>
            <person name="Tang P."/>
            <person name="Hegemann P."/>
            <person name="Fromm H."/>
            <person name="Raoult D."/>
            <person name="Greub G."/>
            <person name="Miranda-Saavedra D."/>
            <person name="Chen N."/>
            <person name="Nash P."/>
            <person name="Ginger M.L."/>
            <person name="Horn M."/>
            <person name="Schaap P."/>
            <person name="Caler L."/>
            <person name="Loftus B."/>
        </authorList>
    </citation>
    <scope>NUCLEOTIDE SEQUENCE [LARGE SCALE GENOMIC DNA]</scope>
    <source>
        <strain evidence="5 6">Neff</strain>
    </source>
</reference>
<keyword evidence="6" id="KW-1185">Reference proteome</keyword>
<dbReference type="RefSeq" id="XP_004335066.1">
    <property type="nucleotide sequence ID" value="XM_004335018.1"/>
</dbReference>
<dbReference type="EMBL" id="KB008103">
    <property type="protein sequence ID" value="ELR13053.1"/>
    <property type="molecule type" value="Genomic_DNA"/>
</dbReference>
<keyword evidence="4" id="KW-0812">Transmembrane</keyword>
<organism evidence="5 6">
    <name type="scientific">Acanthamoeba castellanii (strain ATCC 30010 / Neff)</name>
    <dbReference type="NCBI Taxonomy" id="1257118"/>
    <lineage>
        <taxon>Eukaryota</taxon>
        <taxon>Amoebozoa</taxon>
        <taxon>Discosea</taxon>
        <taxon>Longamoebia</taxon>
        <taxon>Centramoebida</taxon>
        <taxon>Acanthamoebidae</taxon>
        <taxon>Acanthamoeba</taxon>
    </lineage>
</organism>
<dbReference type="SUPFAM" id="SSF52540">
    <property type="entry name" value="P-loop containing nucleoside triphosphate hydrolases"/>
    <property type="match status" value="1"/>
</dbReference>
<dbReference type="GO" id="GO:0005525">
    <property type="term" value="F:GTP binding"/>
    <property type="evidence" value="ECO:0007669"/>
    <property type="project" value="UniProtKB-KW"/>
</dbReference>
<keyword evidence="4" id="KW-1133">Transmembrane helix</keyword>
<sequence length="174" mass="19329">MTMQAVEQYVLELIHLYLILFSFAENSFFSAYLTTLVVNHDQKTIDLNGKKIQLGLYDLSPREEHSGVASAVSGSPVDLNSYTSDRYKEAHGIIVVYDVTDQASFDHIPSFLDEMARHETTTGLGKPSILLVGCKTDLSPRVVTTEAAEPYLMLIASILPLFAVNMLEVKKTRS</sequence>
<feature type="transmembrane region" description="Helical" evidence="4">
    <location>
        <begin position="151"/>
        <end position="169"/>
    </location>
</feature>
<gene>
    <name evidence="5" type="ORF">ACA1_097370</name>
</gene>
<evidence type="ECO:0000256" key="4">
    <source>
        <dbReference type="SAM" id="Phobius"/>
    </source>
</evidence>
<dbReference type="SMART" id="SM00175">
    <property type="entry name" value="RAB"/>
    <property type="match status" value="1"/>
</dbReference>